<dbReference type="InterPro" id="IPR053848">
    <property type="entry name" value="IMS_HHH_1"/>
</dbReference>
<evidence type="ECO:0000256" key="4">
    <source>
        <dbReference type="ARBA" id="ARBA00020399"/>
    </source>
</evidence>
<dbReference type="CDD" id="cd01701">
    <property type="entry name" value="PolY_Rev1"/>
    <property type="match status" value="1"/>
</dbReference>
<comment type="subcellular location">
    <subcellularLocation>
        <location evidence="2">Nucleus</location>
    </subcellularLocation>
</comment>
<keyword evidence="10" id="KW-0460">Magnesium</keyword>
<evidence type="ECO:0000256" key="16">
    <source>
        <dbReference type="SAM" id="MobiDB-lite"/>
    </source>
</evidence>
<evidence type="ECO:0000256" key="1">
    <source>
        <dbReference type="ARBA" id="ARBA00001946"/>
    </source>
</evidence>
<dbReference type="GO" id="GO:0042276">
    <property type="term" value="P:error-prone translesion synthesis"/>
    <property type="evidence" value="ECO:0007669"/>
    <property type="project" value="TreeGrafter"/>
</dbReference>
<dbReference type="InterPro" id="IPR001357">
    <property type="entry name" value="BRCT_dom"/>
</dbReference>
<dbReference type="Pfam" id="PF16589">
    <property type="entry name" value="BRCT_2"/>
    <property type="match status" value="1"/>
</dbReference>
<evidence type="ECO:0000256" key="6">
    <source>
        <dbReference type="ARBA" id="ARBA00022679"/>
    </source>
</evidence>
<protein>
    <recommendedName>
        <fullName evidence="4">DNA repair protein REV1</fullName>
    </recommendedName>
    <alternativeName>
        <fullName evidence="15">Reversionless protein 1</fullName>
    </alternativeName>
</protein>
<dbReference type="Gene3D" id="1.10.150.20">
    <property type="entry name" value="5' to 3' exonuclease, C-terminal subdomain"/>
    <property type="match status" value="1"/>
</dbReference>
<dbReference type="GO" id="GO:0005634">
    <property type="term" value="C:nucleus"/>
    <property type="evidence" value="ECO:0007669"/>
    <property type="project" value="UniProtKB-SubCell"/>
</dbReference>
<dbReference type="InterPro" id="IPR017961">
    <property type="entry name" value="DNA_pol_Y-fam_little_finger"/>
</dbReference>
<dbReference type="GO" id="GO:0003887">
    <property type="term" value="F:DNA-directed DNA polymerase activity"/>
    <property type="evidence" value="ECO:0007669"/>
    <property type="project" value="InterPro"/>
</dbReference>
<keyword evidence="13" id="KW-0539">Nucleus</keyword>
<dbReference type="GO" id="GO:0003684">
    <property type="term" value="F:damaged DNA binding"/>
    <property type="evidence" value="ECO:0007669"/>
    <property type="project" value="InterPro"/>
</dbReference>
<evidence type="ECO:0000256" key="3">
    <source>
        <dbReference type="ARBA" id="ARBA00010945"/>
    </source>
</evidence>
<dbReference type="InterPro" id="IPR001126">
    <property type="entry name" value="UmuC"/>
</dbReference>
<evidence type="ECO:0000256" key="13">
    <source>
        <dbReference type="ARBA" id="ARBA00023242"/>
    </source>
</evidence>
<dbReference type="Gene3D" id="1.20.58.1280">
    <property type="entry name" value="DNA repair protein Rev1, C-terminal domain"/>
    <property type="match status" value="1"/>
</dbReference>
<dbReference type="Pfam" id="PF11799">
    <property type="entry name" value="IMS_C"/>
    <property type="match status" value="1"/>
</dbReference>
<dbReference type="InterPro" id="IPR043502">
    <property type="entry name" value="DNA/RNA_pol_sf"/>
</dbReference>
<dbReference type="InterPro" id="IPR036420">
    <property type="entry name" value="BRCT_dom_sf"/>
</dbReference>
<dbReference type="InterPro" id="IPR047346">
    <property type="entry name" value="Rev1_UBM1/2"/>
</dbReference>
<dbReference type="AlphaFoldDB" id="K5WZZ1"/>
<dbReference type="Pfam" id="PF16727">
    <property type="entry name" value="REV1_C"/>
    <property type="match status" value="1"/>
</dbReference>
<dbReference type="PANTHER" id="PTHR45990">
    <property type="entry name" value="DNA REPAIR PROTEIN REV1"/>
    <property type="match status" value="1"/>
</dbReference>
<feature type="region of interest" description="Disordered" evidence="16">
    <location>
        <begin position="1072"/>
        <end position="1093"/>
    </location>
</feature>
<feature type="region of interest" description="Disordered" evidence="16">
    <location>
        <begin position="300"/>
        <end position="336"/>
    </location>
</feature>
<evidence type="ECO:0000256" key="9">
    <source>
        <dbReference type="ARBA" id="ARBA00022763"/>
    </source>
</evidence>
<evidence type="ECO:0000256" key="10">
    <source>
        <dbReference type="ARBA" id="ARBA00022842"/>
    </source>
</evidence>
<comment type="function">
    <text evidence="14">Deoxycytidyl transferase involved in DNA repair. Transfers a dCMP residue from dCTP to the 3'-end of a DNA primer in a template-dependent reaction. May assist in the first step in the bypass of abasic lesions by the insertion of a nucleotide opposite the lesion. Required for normal induction of mutations by physical and chemical agents. Involved in mitochondrial DNA mutagenesis.</text>
</comment>
<evidence type="ECO:0000259" key="17">
    <source>
        <dbReference type="PROSITE" id="PS50172"/>
    </source>
</evidence>
<dbReference type="SUPFAM" id="SSF56672">
    <property type="entry name" value="DNA/RNA polymerases"/>
    <property type="match status" value="1"/>
</dbReference>
<gene>
    <name evidence="19" type="ORF">PHACADRAFT_174265</name>
</gene>
<dbReference type="InterPro" id="IPR043128">
    <property type="entry name" value="Rev_trsase/Diguanyl_cyclase"/>
</dbReference>
<name>K5WZZ1_PHACS</name>
<dbReference type="PROSITE" id="PS50172">
    <property type="entry name" value="BRCT"/>
    <property type="match status" value="1"/>
</dbReference>
<dbReference type="KEGG" id="pco:PHACADRAFT_174265"/>
<evidence type="ECO:0000256" key="8">
    <source>
        <dbReference type="ARBA" id="ARBA00022723"/>
    </source>
</evidence>
<keyword evidence="12" id="KW-0234">DNA repair</keyword>
<dbReference type="SUPFAM" id="SSF52113">
    <property type="entry name" value="BRCT domain"/>
    <property type="match status" value="1"/>
</dbReference>
<dbReference type="HOGENOM" id="CLU_003901_0_3_1"/>
<keyword evidence="9" id="KW-0227">DNA damage</keyword>
<evidence type="ECO:0000256" key="2">
    <source>
        <dbReference type="ARBA" id="ARBA00004123"/>
    </source>
</evidence>
<sequence>MSSSDYWKDDDSEFIAFLNKAELPDDIPRPVRASETTPRLLDEEQEATQPNRKRPRSPSPRDEGVRKPSSKLALVDENSEAAAYMQSDIYGASSFGGFGEYMHRKRAKLQVQNAEMGTKGSPSVIRSRIFSGLQIYINGWTQPSVQDLRQLIIQHDGIYHAYLDKKSLVTHIITCSLTPAKVKEFQHMKVVRPEWLVRSVEAGFLLPWHDFIFKPGERIEASQGRQTAQKSLLHGFVAPSSKPASQLPQSKQHSATASPYDGAHIITSTPSARIAGPSVSPKKLTLTVYPEAAHTAASAGLVSASGPSTPPQTPQDSKFAGSSPGRPSYMTDPATPEEAKRIPGYAADKTNVAAQRAMADPTWRAAHTSVAPDFIEGYYRNSRLHHLSTWKAELRSLVAEAQERAEDGTIITMGTLVDGYSSSQSVSKIMQENMDRKGWAADPTGDISMKDAQLIRKKGGKGKEKAIDTDQDRVIMHCDFDSFFVSAGLVDRPHLRGKPLVVCHSQGNQGGQSSTSEIASASYEARQFGVRSGMSLQQAQKLCPELQTMPYEFQKYKQLSLQFYTILMAHADDLQAVSVDEAIIDATSSVRRIRNEISLSKGTDIITTDPAKDFAEAIRAQAKKTSGCEVSIGISHNIMLARLATRRAKPGGSFHLQAADIAEFMEPLDIDALHGFGHATHQKAQEKLGTTNLGELSKKSKAVLCDALGKGTGETLYNALRGIDRRKLESDKPRKSVSCDINYGIRFDNNEQVETFIFQLAGEVSRRLNEIDMRGRSLTLKVLKRDPATPVEAPKFMGHGMCVSFTKQVQMIAPGNRAISDPKIIGEHAWKLLRSFNINPKELRGIGIQIQKLESSSAVIAIEEGQALLPFRPVPIPAKEAETNADEAAVASQEIVEVEPPSKNSPAPIRYNLDLPSFSQVDMSVLQELPEDVRQELEAEYKRRSKVPDVAEAPKPARAVSVPVEDQKKTTVKSASVKRIARQLAPRSRASMSPTKNKLFAKQPPPTQLNISESELNKLGLDPAVFVVLPVDLQREQLAFARQRNVSGGPGLALGGQKKVLKPVSRARPFEGGVVVPRPPPPQANHPIPPTLKQQGNVKGEKLYFTRTGDVQNVIGAWVDRFKEHPPNEKDIQFFAKFLVQCVDGTRSTDSGVEKAVAIMKWWLVLLRRHFSPWEEFADDDEDECRTSASEFTGRAWWKAFRHVKEQLDTIARKKFGGCLSLR</sequence>
<keyword evidence="11" id="KW-0238">DNA-binding</keyword>
<dbReference type="SMART" id="SM00292">
    <property type="entry name" value="BRCT"/>
    <property type="match status" value="1"/>
</dbReference>
<accession>K5WZZ1</accession>
<evidence type="ECO:0000256" key="12">
    <source>
        <dbReference type="ARBA" id="ARBA00023204"/>
    </source>
</evidence>
<dbReference type="GeneID" id="18909667"/>
<evidence type="ECO:0000256" key="7">
    <source>
        <dbReference type="ARBA" id="ARBA00022695"/>
    </source>
</evidence>
<reference evidence="19 20" key="1">
    <citation type="journal article" date="2012" name="BMC Genomics">
        <title>Comparative genomics of the white-rot fungi, Phanerochaete carnosa and P. chrysosporium, to elucidate the genetic basis of the distinct wood types they colonize.</title>
        <authorList>
            <person name="Suzuki H."/>
            <person name="MacDonald J."/>
            <person name="Syed K."/>
            <person name="Salamov A."/>
            <person name="Hori C."/>
            <person name="Aerts A."/>
            <person name="Henrissat B."/>
            <person name="Wiebenga A."/>
            <person name="vanKuyk P.A."/>
            <person name="Barry K."/>
            <person name="Lindquist E."/>
            <person name="LaButti K."/>
            <person name="Lapidus A."/>
            <person name="Lucas S."/>
            <person name="Coutinho P."/>
            <person name="Gong Y."/>
            <person name="Samejima M."/>
            <person name="Mahadevan R."/>
            <person name="Abou-Zaid M."/>
            <person name="de Vries R.P."/>
            <person name="Igarashi K."/>
            <person name="Yadav J.S."/>
            <person name="Grigoriev I.V."/>
            <person name="Master E.R."/>
        </authorList>
    </citation>
    <scope>NUCLEOTIDE SEQUENCE [LARGE SCALE GENOMIC DNA]</scope>
    <source>
        <strain evidence="19 20">HHB-10118-sp</strain>
    </source>
</reference>
<dbReference type="OrthoDB" id="427711at2759"/>
<dbReference type="Gene3D" id="3.40.1170.60">
    <property type="match status" value="1"/>
</dbReference>
<dbReference type="CDD" id="cd17719">
    <property type="entry name" value="BRCT_Rev1"/>
    <property type="match status" value="1"/>
</dbReference>
<feature type="compositionally biased region" description="Pro residues" evidence="16">
    <location>
        <begin position="1077"/>
        <end position="1090"/>
    </location>
</feature>
<dbReference type="InterPro" id="IPR031991">
    <property type="entry name" value="Rev1_C"/>
</dbReference>
<dbReference type="Gene3D" id="3.30.70.270">
    <property type="match status" value="1"/>
</dbReference>
<keyword evidence="7" id="KW-0548">Nucleotidyltransferase</keyword>
<dbReference type="Proteomes" id="UP000008370">
    <property type="component" value="Unassembled WGS sequence"/>
</dbReference>
<feature type="region of interest" description="Disordered" evidence="16">
    <location>
        <begin position="239"/>
        <end position="263"/>
    </location>
</feature>
<dbReference type="GO" id="GO:0070987">
    <property type="term" value="P:error-free translesion synthesis"/>
    <property type="evidence" value="ECO:0007669"/>
    <property type="project" value="UniProtKB-ARBA"/>
</dbReference>
<keyword evidence="8" id="KW-0479">Metal-binding</keyword>
<evidence type="ECO:0000256" key="11">
    <source>
        <dbReference type="ARBA" id="ARBA00023125"/>
    </source>
</evidence>
<dbReference type="GO" id="GO:0046872">
    <property type="term" value="F:metal ion binding"/>
    <property type="evidence" value="ECO:0007669"/>
    <property type="project" value="UniProtKB-KW"/>
</dbReference>
<feature type="domain" description="BRCT" evidence="17">
    <location>
        <begin position="125"/>
        <end position="213"/>
    </location>
</feature>
<organism evidence="19 20">
    <name type="scientific">Phanerochaete carnosa (strain HHB-10118-sp)</name>
    <name type="common">White-rot fungus</name>
    <name type="synonym">Peniophora carnosa</name>
    <dbReference type="NCBI Taxonomy" id="650164"/>
    <lineage>
        <taxon>Eukaryota</taxon>
        <taxon>Fungi</taxon>
        <taxon>Dikarya</taxon>
        <taxon>Basidiomycota</taxon>
        <taxon>Agaricomycotina</taxon>
        <taxon>Agaricomycetes</taxon>
        <taxon>Polyporales</taxon>
        <taxon>Phanerochaetaceae</taxon>
        <taxon>Phanerochaete</taxon>
    </lineage>
</organism>
<dbReference type="GO" id="GO:0006281">
    <property type="term" value="P:DNA repair"/>
    <property type="evidence" value="ECO:0007669"/>
    <property type="project" value="UniProtKB-KW"/>
</dbReference>
<dbReference type="Gene3D" id="3.40.50.10190">
    <property type="entry name" value="BRCT domain"/>
    <property type="match status" value="1"/>
</dbReference>
<dbReference type="Gene3D" id="6.10.250.1490">
    <property type="match status" value="1"/>
</dbReference>
<evidence type="ECO:0000256" key="14">
    <source>
        <dbReference type="ARBA" id="ARBA00058985"/>
    </source>
</evidence>
<proteinExistence type="inferred from homology"/>
<comment type="cofactor">
    <cofactor evidence="1">
        <name>Mg(2+)</name>
        <dbReference type="ChEBI" id="CHEBI:18420"/>
    </cofactor>
</comment>
<evidence type="ECO:0000313" key="20">
    <source>
        <dbReference type="Proteomes" id="UP000008370"/>
    </source>
</evidence>
<evidence type="ECO:0000256" key="15">
    <source>
        <dbReference type="ARBA" id="ARBA00081902"/>
    </source>
</evidence>
<comment type="similarity">
    <text evidence="3">Belongs to the DNA polymerase type-Y family.</text>
</comment>
<keyword evidence="6" id="KW-0808">Transferase</keyword>
<dbReference type="Pfam" id="PF00817">
    <property type="entry name" value="IMS"/>
    <property type="match status" value="1"/>
</dbReference>
<evidence type="ECO:0000259" key="18">
    <source>
        <dbReference type="PROSITE" id="PS50173"/>
    </source>
</evidence>
<keyword evidence="20" id="KW-1185">Reference proteome</keyword>
<dbReference type="FunFam" id="3.40.50.10190:FF:000011">
    <property type="entry name" value="DNA repair protein REV1"/>
    <property type="match status" value="1"/>
</dbReference>
<evidence type="ECO:0000313" key="19">
    <source>
        <dbReference type="EMBL" id="EKM56092.1"/>
    </source>
</evidence>
<dbReference type="FunFam" id="3.30.1490.100:FF:000001">
    <property type="entry name" value="DNA repair protein REV1"/>
    <property type="match status" value="1"/>
</dbReference>
<feature type="region of interest" description="Disordered" evidence="16">
    <location>
        <begin position="25"/>
        <end position="71"/>
    </location>
</feature>
<dbReference type="STRING" id="650164.K5WZZ1"/>
<dbReference type="InterPro" id="IPR038401">
    <property type="entry name" value="Rev1_C_sf"/>
</dbReference>
<dbReference type="EMBL" id="JH930472">
    <property type="protein sequence ID" value="EKM56092.1"/>
    <property type="molecule type" value="Genomic_DNA"/>
</dbReference>
<dbReference type="RefSeq" id="XP_007396392.1">
    <property type="nucleotide sequence ID" value="XM_007396330.1"/>
</dbReference>
<dbReference type="Pfam" id="PF21999">
    <property type="entry name" value="IMS_HHH_1"/>
    <property type="match status" value="1"/>
</dbReference>
<keyword evidence="5" id="KW-0237">DNA synthesis</keyword>
<dbReference type="PROSITE" id="PS50173">
    <property type="entry name" value="UMUC"/>
    <property type="match status" value="1"/>
</dbReference>
<dbReference type="Gene3D" id="6.10.250.1630">
    <property type="match status" value="1"/>
</dbReference>
<dbReference type="PANTHER" id="PTHR45990:SF1">
    <property type="entry name" value="DNA REPAIR PROTEIN REV1"/>
    <property type="match status" value="1"/>
</dbReference>
<dbReference type="Gene3D" id="3.30.1490.100">
    <property type="entry name" value="DNA polymerase, Y-family, little finger domain"/>
    <property type="match status" value="1"/>
</dbReference>
<feature type="compositionally biased region" description="Polar residues" evidence="16">
    <location>
        <begin position="242"/>
        <end position="257"/>
    </location>
</feature>
<feature type="region of interest" description="Disordered" evidence="16">
    <location>
        <begin position="984"/>
        <end position="1008"/>
    </location>
</feature>
<dbReference type="GO" id="GO:0017125">
    <property type="term" value="F:deoxycytidyl transferase activity"/>
    <property type="evidence" value="ECO:0007669"/>
    <property type="project" value="TreeGrafter"/>
</dbReference>
<dbReference type="InterPro" id="IPR036775">
    <property type="entry name" value="DNA_pol_Y-fam_lit_finger_sf"/>
</dbReference>
<feature type="domain" description="UmuC" evidence="18">
    <location>
        <begin position="475"/>
        <end position="677"/>
    </location>
</feature>
<evidence type="ECO:0000256" key="5">
    <source>
        <dbReference type="ARBA" id="ARBA00022634"/>
    </source>
</evidence>
<dbReference type="FunCoup" id="K5WZZ1">
    <property type="interactions" value="336"/>
</dbReference>
<dbReference type="CDD" id="cd19318">
    <property type="entry name" value="Rev1_UBM2"/>
    <property type="match status" value="1"/>
</dbReference>
<dbReference type="SUPFAM" id="SSF100879">
    <property type="entry name" value="Lesion bypass DNA polymerase (Y-family), little finger domain"/>
    <property type="match status" value="1"/>
</dbReference>
<dbReference type="InParanoid" id="K5WZZ1"/>